<evidence type="ECO:0000313" key="2">
    <source>
        <dbReference type="EMBL" id="SPK71168.1"/>
    </source>
</evidence>
<evidence type="ECO:0000313" key="3">
    <source>
        <dbReference type="Proteomes" id="UP000255505"/>
    </source>
</evidence>
<accession>A0A375IAQ9</accession>
<reference evidence="2 3" key="1">
    <citation type="submission" date="2018-01" db="EMBL/GenBank/DDBJ databases">
        <authorList>
            <person name="Gaut B.S."/>
            <person name="Morton B.R."/>
            <person name="Clegg M.T."/>
            <person name="Duvall M.R."/>
        </authorList>
    </citation>
    <scope>NUCLEOTIDE SEQUENCE [LARGE SCALE GENOMIC DNA]</scope>
    <source>
        <strain evidence="2">Cupriavidus taiwanensis LMG 19425</strain>
    </source>
</reference>
<dbReference type="EMBL" id="LT991976">
    <property type="protein sequence ID" value="SPK71168.1"/>
    <property type="molecule type" value="Genomic_DNA"/>
</dbReference>
<feature type="region of interest" description="Disordered" evidence="1">
    <location>
        <begin position="1"/>
        <end position="161"/>
    </location>
</feature>
<dbReference type="Proteomes" id="UP000255505">
    <property type="component" value="Chromosome I"/>
</dbReference>
<protein>
    <submittedName>
        <fullName evidence="2">Uncharacterized protein</fullName>
    </submittedName>
</protein>
<gene>
    <name evidence="2" type="ORF">CT19425_30392</name>
</gene>
<proteinExistence type="predicted"/>
<evidence type="ECO:0000256" key="1">
    <source>
        <dbReference type="SAM" id="MobiDB-lite"/>
    </source>
</evidence>
<organism evidence="2 3">
    <name type="scientific">Cupriavidus taiwanensis</name>
    <dbReference type="NCBI Taxonomy" id="164546"/>
    <lineage>
        <taxon>Bacteria</taxon>
        <taxon>Pseudomonadati</taxon>
        <taxon>Pseudomonadota</taxon>
        <taxon>Betaproteobacteria</taxon>
        <taxon>Burkholderiales</taxon>
        <taxon>Burkholderiaceae</taxon>
        <taxon>Cupriavidus</taxon>
    </lineage>
</organism>
<name>A0A375IAQ9_9BURK</name>
<feature type="compositionally biased region" description="Basic residues" evidence="1">
    <location>
        <begin position="34"/>
        <end position="56"/>
    </location>
</feature>
<sequence>MPRQRQVHSQALHQVPRPGQAEIAEDAGSEDPGRHRRRHAHPLVRQRRAGHQRRAPGRPVRGSPHQAARGVRARWRRPALPDADLVRHRGAGRRPGSADAERQGHLPGARGDPVRQDLPPARQGHQGRALGLPGRPLRACERGDAGQADRGTEGNAAPVRPLGARGRLAPQPAGNFLAGQGEKLLQLIRLAVWNRPRANVAGFVFGAAPGIIAGLLPSPACGRGAGGEGRRVHRHPACTAR</sequence>
<dbReference type="AlphaFoldDB" id="A0A375IAQ9"/>